<dbReference type="KEGG" id="cavi:CAV_1322"/>
<keyword evidence="2" id="KW-0413">Isomerase</keyword>
<dbReference type="InterPro" id="IPR008894">
    <property type="entry name" value="QdtA_cupin_dom"/>
</dbReference>
<dbReference type="SUPFAM" id="SSF51182">
    <property type="entry name" value="RmlC-like cupins"/>
    <property type="match status" value="1"/>
</dbReference>
<dbReference type="InterPro" id="IPR011051">
    <property type="entry name" value="RmlC_Cupin_sf"/>
</dbReference>
<feature type="domain" description="Sugar 3,4-ketoisomerase QdtA cupin" evidence="1">
    <location>
        <begin position="1"/>
        <end position="130"/>
    </location>
</feature>
<accession>A0A222MZB6</accession>
<evidence type="ECO:0000259" key="1">
    <source>
        <dbReference type="Pfam" id="PF05523"/>
    </source>
</evidence>
<dbReference type="GO" id="GO:0016853">
    <property type="term" value="F:isomerase activity"/>
    <property type="evidence" value="ECO:0007669"/>
    <property type="project" value="UniProtKB-KW"/>
</dbReference>
<sequence length="135" mass="15874">MKYKVINLDTYNDKNSSLVVVESFKKCPFDIKRIFYIFDVPKGEIRGQHANLNSQFFFIALNGSCEIKIDDGKKQVLVKLNKANEGLFLDKMLWKEMFNFSKDCILLVLSNTYYDKNEYVYDYEKYLEFTRGGGL</sequence>
<organism evidence="2 3">
    <name type="scientific">Campylobacter avium LMG 24591</name>
    <dbReference type="NCBI Taxonomy" id="522484"/>
    <lineage>
        <taxon>Bacteria</taxon>
        <taxon>Pseudomonadati</taxon>
        <taxon>Campylobacterota</taxon>
        <taxon>Epsilonproteobacteria</taxon>
        <taxon>Campylobacterales</taxon>
        <taxon>Campylobacteraceae</taxon>
        <taxon>Campylobacter</taxon>
    </lineage>
</organism>
<reference evidence="2 3" key="1">
    <citation type="submission" date="2017-07" db="EMBL/GenBank/DDBJ databases">
        <title>Analysis of two Campylobacter avium genomes and identification of a novel hippuricase gene.</title>
        <authorList>
            <person name="Miller W.G."/>
            <person name="Chapman M.H."/>
            <person name="Yee E."/>
            <person name="Revez J."/>
            <person name="Bono J.L."/>
            <person name="Rossi M."/>
        </authorList>
    </citation>
    <scope>NUCLEOTIDE SEQUENCE [LARGE SCALE GENOMIC DNA]</scope>
    <source>
        <strain evidence="2 3">LMG 24591</strain>
    </source>
</reference>
<evidence type="ECO:0000313" key="2">
    <source>
        <dbReference type="EMBL" id="ASQ30946.1"/>
    </source>
</evidence>
<dbReference type="Pfam" id="PF05523">
    <property type="entry name" value="FdtA"/>
    <property type="match status" value="1"/>
</dbReference>
<dbReference type="InterPro" id="IPR014710">
    <property type="entry name" value="RmlC-like_jellyroll"/>
</dbReference>
<protein>
    <submittedName>
        <fullName evidence="2">dTDP-6-deoxy-3,4-keto-hexulose isomerase</fullName>
    </submittedName>
</protein>
<dbReference type="Proteomes" id="UP000201169">
    <property type="component" value="Chromosome"/>
</dbReference>
<keyword evidence="3" id="KW-1185">Reference proteome</keyword>
<evidence type="ECO:0000313" key="3">
    <source>
        <dbReference type="Proteomes" id="UP000201169"/>
    </source>
</evidence>
<gene>
    <name evidence="2" type="ORF">CAV_1322</name>
</gene>
<dbReference type="OrthoDB" id="272049at2"/>
<dbReference type="AlphaFoldDB" id="A0A222MZB6"/>
<dbReference type="Gene3D" id="2.60.120.10">
    <property type="entry name" value="Jelly Rolls"/>
    <property type="match status" value="1"/>
</dbReference>
<dbReference type="EMBL" id="CP022347">
    <property type="protein sequence ID" value="ASQ30946.1"/>
    <property type="molecule type" value="Genomic_DNA"/>
</dbReference>
<proteinExistence type="predicted"/>
<name>A0A222MZB6_9BACT</name>
<dbReference type="CDD" id="cd20292">
    <property type="entry name" value="cupin_QdtA-like"/>
    <property type="match status" value="1"/>
</dbReference>
<dbReference type="RefSeq" id="WP_094752844.1">
    <property type="nucleotide sequence ID" value="NZ_CP022347.1"/>
</dbReference>